<dbReference type="GO" id="GO:0005524">
    <property type="term" value="F:ATP binding"/>
    <property type="evidence" value="ECO:0007669"/>
    <property type="project" value="UniProtKB-KW"/>
</dbReference>
<feature type="domain" description="Protein kinase" evidence="6">
    <location>
        <begin position="1"/>
        <end position="274"/>
    </location>
</feature>
<dbReference type="Pfam" id="PF00069">
    <property type="entry name" value="Pkinase"/>
    <property type="match status" value="1"/>
</dbReference>
<dbReference type="PROSITE" id="PS50011">
    <property type="entry name" value="PROTEIN_KINASE_DOM"/>
    <property type="match status" value="1"/>
</dbReference>
<keyword evidence="2" id="KW-0547">Nucleotide-binding</keyword>
<dbReference type="PANTHER" id="PTHR43289:SF6">
    <property type="entry name" value="SERINE_THREONINE-PROTEIN KINASE NEKL-3"/>
    <property type="match status" value="1"/>
</dbReference>
<reference evidence="7 8" key="1">
    <citation type="submission" date="2019-10" db="EMBL/GenBank/DDBJ databases">
        <title>Epibacterium sp. nov., isolated from seawater.</title>
        <authorList>
            <person name="Zhang X."/>
            <person name="Li N."/>
        </authorList>
    </citation>
    <scope>NUCLEOTIDE SEQUENCE [LARGE SCALE GENOMIC DNA]</scope>
    <source>
        <strain evidence="7 8">SM1979</strain>
    </source>
</reference>
<dbReference type="Gene3D" id="1.10.510.10">
    <property type="entry name" value="Transferase(Phosphotransferase) domain 1"/>
    <property type="match status" value="1"/>
</dbReference>
<evidence type="ECO:0000256" key="4">
    <source>
        <dbReference type="ARBA" id="ARBA00022840"/>
    </source>
</evidence>
<dbReference type="Gene3D" id="3.30.200.20">
    <property type="entry name" value="Phosphorylase Kinase, domain 1"/>
    <property type="match status" value="1"/>
</dbReference>
<feature type="region of interest" description="Disordered" evidence="5">
    <location>
        <begin position="319"/>
        <end position="344"/>
    </location>
</feature>
<dbReference type="InterPro" id="IPR008266">
    <property type="entry name" value="Tyr_kinase_AS"/>
</dbReference>
<accession>A0A843YH71</accession>
<feature type="compositionally biased region" description="Low complexity" evidence="5">
    <location>
        <begin position="370"/>
        <end position="383"/>
    </location>
</feature>
<keyword evidence="3 7" id="KW-0418">Kinase</keyword>
<gene>
    <name evidence="7" type="ORF">GFB49_11165</name>
</gene>
<proteinExistence type="predicted"/>
<dbReference type="InterPro" id="IPR011009">
    <property type="entry name" value="Kinase-like_dom_sf"/>
</dbReference>
<comment type="caution">
    <text evidence="7">The sequence shown here is derived from an EMBL/GenBank/DDBJ whole genome shotgun (WGS) entry which is preliminary data.</text>
</comment>
<dbReference type="SUPFAM" id="SSF56112">
    <property type="entry name" value="Protein kinase-like (PK-like)"/>
    <property type="match status" value="1"/>
</dbReference>
<evidence type="ECO:0000313" key="7">
    <source>
        <dbReference type="EMBL" id="MQQ09015.1"/>
    </source>
</evidence>
<name>A0A843YH71_9RHOB</name>
<evidence type="ECO:0000259" key="6">
    <source>
        <dbReference type="PROSITE" id="PS50011"/>
    </source>
</evidence>
<keyword evidence="4" id="KW-0067">ATP-binding</keyword>
<dbReference type="EMBL" id="WIBF01000006">
    <property type="protein sequence ID" value="MQQ09015.1"/>
    <property type="molecule type" value="Genomic_DNA"/>
</dbReference>
<feature type="region of interest" description="Disordered" evidence="5">
    <location>
        <begin position="362"/>
        <end position="404"/>
    </location>
</feature>
<dbReference type="InterPro" id="IPR000719">
    <property type="entry name" value="Prot_kinase_dom"/>
</dbReference>
<sequence>MAGGFGITYLARDSLDRQMVIKECFPAGFCTREGAKVATHSPYRAKSFKNVLRHFLREAQWLARAQHDNIVAVHQVFKENGTAYIAMDYVSGCDLVTLRERDPGRLDQSLMTWLMEQSLQALSVLHAKGILHRDISPDNFLIDAKDHLTLIDFGSAGGTHGDADTALGAMLSVKDGYSPHEFYQPDMPQRFSSDLYALGATFHFLVTGQPPAHAQARLKAVTAGFDDPCPLLEEGDWPFDPAFLRAIDKAMSILPGMRFQSAGEWAECLPEPEVREEVAGDTSAQAAPTLVPEENAPDMPAAEPVAAVISDLVASTNRALEQRSARRGPKVEEAPKPKKPTQMVDLFGEPIGDVDRWLEAQDQQARGQVPTARARTPEPAAKPVNTPPKTQADTPLPRNRDSGWVDRVARIWGGGEPRLNKVTMNGKTT</sequence>
<dbReference type="AlphaFoldDB" id="A0A843YH71"/>
<dbReference type="Proteomes" id="UP000444174">
    <property type="component" value="Unassembled WGS sequence"/>
</dbReference>
<dbReference type="PANTHER" id="PTHR43289">
    <property type="entry name" value="MITOGEN-ACTIVATED PROTEIN KINASE KINASE KINASE 20-RELATED"/>
    <property type="match status" value="1"/>
</dbReference>
<dbReference type="PROSITE" id="PS00109">
    <property type="entry name" value="PROTEIN_KINASE_TYR"/>
    <property type="match status" value="1"/>
</dbReference>
<evidence type="ECO:0000256" key="1">
    <source>
        <dbReference type="ARBA" id="ARBA00022679"/>
    </source>
</evidence>
<dbReference type="GO" id="GO:0004674">
    <property type="term" value="F:protein serine/threonine kinase activity"/>
    <property type="evidence" value="ECO:0007669"/>
    <property type="project" value="TreeGrafter"/>
</dbReference>
<organism evidence="7 8">
    <name type="scientific">Tritonibacter litoralis</name>
    <dbReference type="NCBI Taxonomy" id="2662264"/>
    <lineage>
        <taxon>Bacteria</taxon>
        <taxon>Pseudomonadati</taxon>
        <taxon>Pseudomonadota</taxon>
        <taxon>Alphaproteobacteria</taxon>
        <taxon>Rhodobacterales</taxon>
        <taxon>Paracoccaceae</taxon>
        <taxon>Tritonibacter</taxon>
    </lineage>
</organism>
<dbReference type="CDD" id="cd14014">
    <property type="entry name" value="STKc_PknB_like"/>
    <property type="match status" value="1"/>
</dbReference>
<feature type="compositionally biased region" description="Basic and acidic residues" evidence="5">
    <location>
        <begin position="320"/>
        <end position="336"/>
    </location>
</feature>
<evidence type="ECO:0000256" key="2">
    <source>
        <dbReference type="ARBA" id="ARBA00022741"/>
    </source>
</evidence>
<evidence type="ECO:0000256" key="5">
    <source>
        <dbReference type="SAM" id="MobiDB-lite"/>
    </source>
</evidence>
<keyword evidence="8" id="KW-1185">Reference proteome</keyword>
<evidence type="ECO:0000313" key="8">
    <source>
        <dbReference type="Proteomes" id="UP000444174"/>
    </source>
</evidence>
<protein>
    <submittedName>
        <fullName evidence="7">Protein kinase</fullName>
    </submittedName>
</protein>
<evidence type="ECO:0000256" key="3">
    <source>
        <dbReference type="ARBA" id="ARBA00022777"/>
    </source>
</evidence>
<keyword evidence="1" id="KW-0808">Transferase</keyword>